<keyword evidence="5 6" id="KW-0472">Membrane</keyword>
<dbReference type="GO" id="GO:0046513">
    <property type="term" value="P:ceramide biosynthetic process"/>
    <property type="evidence" value="ECO:0007669"/>
    <property type="project" value="InterPro"/>
</dbReference>
<feature type="transmembrane region" description="Helical" evidence="8">
    <location>
        <begin position="216"/>
        <end position="237"/>
    </location>
</feature>
<dbReference type="eggNOG" id="KOG1607">
    <property type="taxonomic scope" value="Eukaryota"/>
</dbReference>
<dbReference type="PANTHER" id="PTHR12560:SF0">
    <property type="entry name" value="LD18904P"/>
    <property type="match status" value="1"/>
</dbReference>
<evidence type="ECO:0000256" key="2">
    <source>
        <dbReference type="ARBA" id="ARBA00009808"/>
    </source>
</evidence>
<evidence type="ECO:0000256" key="1">
    <source>
        <dbReference type="ARBA" id="ARBA00004141"/>
    </source>
</evidence>
<dbReference type="InterPro" id="IPR006634">
    <property type="entry name" value="TLC-dom"/>
</dbReference>
<feature type="region of interest" description="Disordered" evidence="7">
    <location>
        <begin position="338"/>
        <end position="391"/>
    </location>
</feature>
<dbReference type="GO" id="GO:0050291">
    <property type="term" value="F:sphingosine N-acyltransferase activity"/>
    <property type="evidence" value="ECO:0007669"/>
    <property type="project" value="InterPro"/>
</dbReference>
<evidence type="ECO:0000256" key="3">
    <source>
        <dbReference type="ARBA" id="ARBA00022692"/>
    </source>
</evidence>
<keyword evidence="4 8" id="KW-1133">Transmembrane helix</keyword>
<dbReference type="OMA" id="KWYILVQ"/>
<organism evidence="10 11">
    <name type="scientific">Spizellomyces punctatus (strain DAOM BR117)</name>
    <dbReference type="NCBI Taxonomy" id="645134"/>
    <lineage>
        <taxon>Eukaryota</taxon>
        <taxon>Fungi</taxon>
        <taxon>Fungi incertae sedis</taxon>
        <taxon>Chytridiomycota</taxon>
        <taxon>Chytridiomycota incertae sedis</taxon>
        <taxon>Chytridiomycetes</taxon>
        <taxon>Spizellomycetales</taxon>
        <taxon>Spizellomycetaceae</taxon>
        <taxon>Spizellomyces</taxon>
    </lineage>
</organism>
<evidence type="ECO:0000256" key="6">
    <source>
        <dbReference type="PROSITE-ProRule" id="PRU00205"/>
    </source>
</evidence>
<feature type="transmembrane region" description="Helical" evidence="8">
    <location>
        <begin position="191"/>
        <end position="210"/>
    </location>
</feature>
<dbReference type="PROSITE" id="PS50922">
    <property type="entry name" value="TLC"/>
    <property type="match status" value="1"/>
</dbReference>
<dbReference type="SMART" id="SM00724">
    <property type="entry name" value="TLC"/>
    <property type="match status" value="1"/>
</dbReference>
<dbReference type="AlphaFoldDB" id="A0A0L0HA11"/>
<proteinExistence type="inferred from homology"/>
<feature type="compositionally biased region" description="Acidic residues" evidence="7">
    <location>
        <begin position="339"/>
        <end position="352"/>
    </location>
</feature>
<dbReference type="GeneID" id="27690019"/>
<dbReference type="Pfam" id="PF03798">
    <property type="entry name" value="TRAM_LAG1_CLN8"/>
    <property type="match status" value="1"/>
</dbReference>
<dbReference type="Proteomes" id="UP000053201">
    <property type="component" value="Unassembled WGS sequence"/>
</dbReference>
<dbReference type="PIRSF" id="PIRSF005225">
    <property type="entry name" value="LAG1_LAC1"/>
    <property type="match status" value="1"/>
</dbReference>
<evidence type="ECO:0000313" key="11">
    <source>
        <dbReference type="Proteomes" id="UP000053201"/>
    </source>
</evidence>
<gene>
    <name evidence="10" type="ORF">SPPG_06735</name>
</gene>
<feature type="transmembrane region" description="Helical" evidence="8">
    <location>
        <begin position="92"/>
        <end position="111"/>
    </location>
</feature>
<keyword evidence="11" id="KW-1185">Reference proteome</keyword>
<comment type="similarity">
    <text evidence="2">Belongs to the sphingosine N-acyltransferase family.</text>
</comment>
<evidence type="ECO:0000256" key="5">
    <source>
        <dbReference type="ARBA" id="ARBA00023136"/>
    </source>
</evidence>
<reference evidence="10 11" key="1">
    <citation type="submission" date="2009-08" db="EMBL/GenBank/DDBJ databases">
        <title>The Genome Sequence of Spizellomyces punctatus strain DAOM BR117.</title>
        <authorList>
            <consortium name="The Broad Institute Genome Sequencing Platform"/>
            <person name="Russ C."/>
            <person name="Cuomo C."/>
            <person name="Shea T."/>
            <person name="Young S.K."/>
            <person name="Zeng Q."/>
            <person name="Koehrsen M."/>
            <person name="Haas B."/>
            <person name="Borodovsky M."/>
            <person name="Guigo R."/>
            <person name="Alvarado L."/>
            <person name="Berlin A."/>
            <person name="Bochicchio J."/>
            <person name="Borenstein D."/>
            <person name="Chapman S."/>
            <person name="Chen Z."/>
            <person name="Engels R."/>
            <person name="Freedman E."/>
            <person name="Gellesch M."/>
            <person name="Goldberg J."/>
            <person name="Griggs A."/>
            <person name="Gujja S."/>
            <person name="Heiman D."/>
            <person name="Hepburn T."/>
            <person name="Howarth C."/>
            <person name="Jen D."/>
            <person name="Larson L."/>
            <person name="Lewis B."/>
            <person name="Mehta T."/>
            <person name="Park D."/>
            <person name="Pearson M."/>
            <person name="Roberts A."/>
            <person name="Saif S."/>
            <person name="Shenoy N."/>
            <person name="Sisk P."/>
            <person name="Stolte C."/>
            <person name="Sykes S."/>
            <person name="Thomson T."/>
            <person name="Walk T."/>
            <person name="White J."/>
            <person name="Yandava C."/>
            <person name="Burger G."/>
            <person name="Gray M.W."/>
            <person name="Holland P.W.H."/>
            <person name="King N."/>
            <person name="Lang F.B.F."/>
            <person name="Roger A.J."/>
            <person name="Ruiz-Trillo I."/>
            <person name="Lander E."/>
            <person name="Nusbaum C."/>
        </authorList>
    </citation>
    <scope>NUCLEOTIDE SEQUENCE [LARGE SCALE GENOMIC DNA]</scope>
    <source>
        <strain evidence="10 11">DAOM BR117</strain>
    </source>
</reference>
<dbReference type="STRING" id="645134.A0A0L0HA11"/>
<sequence>MAGDAPHLAFQATPLYPHTTLSLPNPLLRLLNYNPKTGLCHKGWNDFILASLFAALFLVLRRYLYTAVFPVLAKRMRVAGGRMNRLKFSEQAWLFICHTASCVAGSILLVGKDYAPALFGEREGQKHFWFGYPHTHRFLDPVFKLFYFSILGYWLHHCAALAIEGFQRVAFERAKLQGRRRLAHAPKRSDFWPLAAHHAITVALVATSYYMNFTRVGHIVIILLDVADIFLPLAKILKYTRHQTICDVAFAVFTVSWVITRHWYLLLVCVSMWRDSLLYIPETSRVWDPWGTECFYSMKVYWLFLGLFAALQILLLYWLALIVKVVIKVVRGGTAEDVRSDDEEEETEDTLEPNEGQSKSLRNRKPRVGRPLNTATLTYNKGKRSGSGVELRSGDWDAVKEGEFRRRH</sequence>
<dbReference type="InParanoid" id="A0A0L0HA11"/>
<dbReference type="OrthoDB" id="537032at2759"/>
<dbReference type="EMBL" id="KQ257462">
    <property type="protein sequence ID" value="KNC97734.1"/>
    <property type="molecule type" value="Genomic_DNA"/>
</dbReference>
<dbReference type="GO" id="GO:0016020">
    <property type="term" value="C:membrane"/>
    <property type="evidence" value="ECO:0007669"/>
    <property type="project" value="UniProtKB-SubCell"/>
</dbReference>
<keyword evidence="3 6" id="KW-0812">Transmembrane</keyword>
<name>A0A0L0HA11_SPIPD</name>
<feature type="transmembrane region" description="Helical" evidence="8">
    <location>
        <begin position="300"/>
        <end position="323"/>
    </location>
</feature>
<feature type="transmembrane region" description="Helical" evidence="8">
    <location>
        <begin position="249"/>
        <end position="273"/>
    </location>
</feature>
<accession>A0A0L0HA11</accession>
<evidence type="ECO:0000256" key="7">
    <source>
        <dbReference type="SAM" id="MobiDB-lite"/>
    </source>
</evidence>
<feature type="transmembrane region" description="Helical" evidence="8">
    <location>
        <begin position="47"/>
        <end position="72"/>
    </location>
</feature>
<dbReference type="InterPro" id="IPR016439">
    <property type="entry name" value="Lag1/Lac1-like"/>
</dbReference>
<dbReference type="PANTHER" id="PTHR12560">
    <property type="entry name" value="LONGEVITY ASSURANCE FACTOR 1 LAG1"/>
    <property type="match status" value="1"/>
</dbReference>
<dbReference type="RefSeq" id="XP_016605774.1">
    <property type="nucleotide sequence ID" value="XM_016754936.1"/>
</dbReference>
<evidence type="ECO:0000313" key="10">
    <source>
        <dbReference type="EMBL" id="KNC97734.1"/>
    </source>
</evidence>
<comment type="subcellular location">
    <subcellularLocation>
        <location evidence="1">Membrane</location>
        <topology evidence="1">Multi-pass membrane protein</topology>
    </subcellularLocation>
</comment>
<evidence type="ECO:0000256" key="8">
    <source>
        <dbReference type="SAM" id="Phobius"/>
    </source>
</evidence>
<feature type="transmembrane region" description="Helical" evidence="8">
    <location>
        <begin position="145"/>
        <end position="170"/>
    </location>
</feature>
<evidence type="ECO:0000256" key="4">
    <source>
        <dbReference type="ARBA" id="ARBA00022989"/>
    </source>
</evidence>
<evidence type="ECO:0000259" key="9">
    <source>
        <dbReference type="PROSITE" id="PS50922"/>
    </source>
</evidence>
<protein>
    <recommendedName>
        <fullName evidence="9">TLC domain-containing protein</fullName>
    </recommendedName>
</protein>
<feature type="domain" description="TLC" evidence="9">
    <location>
        <begin position="86"/>
        <end position="331"/>
    </location>
</feature>
<dbReference type="VEuPathDB" id="FungiDB:SPPG_06735"/>
<dbReference type="FunCoup" id="A0A0L0HA11">
    <property type="interactions" value="309"/>
</dbReference>